<keyword evidence="3" id="KW-1185">Reference proteome</keyword>
<organism evidence="2 3">
    <name type="scientific">Mesohalobacter halotolerans</name>
    <dbReference type="NCBI Taxonomy" id="1883405"/>
    <lineage>
        <taxon>Bacteria</taxon>
        <taxon>Pseudomonadati</taxon>
        <taxon>Bacteroidota</taxon>
        <taxon>Flavobacteriia</taxon>
        <taxon>Flavobacteriales</taxon>
        <taxon>Flavobacteriaceae</taxon>
        <taxon>Mesohalobacter</taxon>
    </lineage>
</organism>
<comment type="caution">
    <text evidence="2">The sequence shown here is derived from an EMBL/GenBank/DDBJ whole genome shotgun (WGS) entry which is preliminary data.</text>
</comment>
<protein>
    <submittedName>
        <fullName evidence="2">YbjN domain-containing protein</fullName>
    </submittedName>
</protein>
<dbReference type="AlphaFoldDB" id="A0A4U5TTK6"/>
<name>A0A4U5TTK6_9FLAO</name>
<dbReference type="Gene3D" id="3.30.1460.10">
    <property type="match status" value="1"/>
</dbReference>
<proteinExistence type="predicted"/>
<evidence type="ECO:0000256" key="1">
    <source>
        <dbReference type="SAM" id="MobiDB-lite"/>
    </source>
</evidence>
<evidence type="ECO:0000313" key="2">
    <source>
        <dbReference type="EMBL" id="TKS57707.1"/>
    </source>
</evidence>
<dbReference type="Proteomes" id="UP000306552">
    <property type="component" value="Unassembled WGS sequence"/>
</dbReference>
<dbReference type="SUPFAM" id="SSF69635">
    <property type="entry name" value="Type III secretory system chaperone-like"/>
    <property type="match status" value="1"/>
</dbReference>
<sequence length="145" mass="16252">MGNAELKTVIQSQADEVKGQDGQWQFKINDRVLICVTDNNHNRMRIITPIVEIQKLNTEEILSALAANFHTALDVKYAISDDIMWSVFIHPLKQLTKAQARDAIEQVYSAAETFGSSYSSTHLVFPGSEESEENTDKETVPLKQG</sequence>
<reference evidence="2 3" key="1">
    <citation type="submission" date="2019-04" db="EMBL/GenBank/DDBJ databases">
        <title>Psychroflexus halotolerans sp. nov., isolated from a marine solar saltern.</title>
        <authorList>
            <person name="Feng X."/>
        </authorList>
    </citation>
    <scope>NUCLEOTIDE SEQUENCE [LARGE SCALE GENOMIC DNA]</scope>
    <source>
        <strain evidence="2 3">WDS2C27</strain>
    </source>
</reference>
<evidence type="ECO:0000313" key="3">
    <source>
        <dbReference type="Proteomes" id="UP000306552"/>
    </source>
</evidence>
<dbReference type="OrthoDB" id="571431at2"/>
<feature type="region of interest" description="Disordered" evidence="1">
    <location>
        <begin position="125"/>
        <end position="145"/>
    </location>
</feature>
<gene>
    <name evidence="2" type="ORF">FCN74_03885</name>
</gene>
<dbReference type="EMBL" id="SWMU01000001">
    <property type="protein sequence ID" value="TKS57707.1"/>
    <property type="molecule type" value="Genomic_DNA"/>
</dbReference>
<accession>A0A4U5TTK6</accession>
<feature type="compositionally biased region" description="Basic and acidic residues" evidence="1">
    <location>
        <begin position="134"/>
        <end position="145"/>
    </location>
</feature>